<dbReference type="EMBL" id="DVHM01000046">
    <property type="protein sequence ID" value="HIR70193.1"/>
    <property type="molecule type" value="Genomic_DNA"/>
</dbReference>
<sequence>MEIANSAIEMKQINKKYRGFTLDIPSLSIPEGFATALIGENGAGKTTLINILAGTRLDYKGELTFFGKWNDKDREQEDVPVREMIGYTGPGNYYLPNWTVQQVEEVTQMLFDKFDREKFESLLEQLQISANTAGGKQKKVSDLSDGNKMKLMLAGVLARETSLLILDEPASPLDPLMRDILCDILRQYLDQGEGKRTVFFSTHNIADMENVTDYAIIMEHGQVMEQGFVEDLKEKYTVVKGELKDADEAAKILYTMSRNTYGFEGVCLSENLDRLAGMDVELERPSLSQICVAVMKANSRIRL</sequence>
<evidence type="ECO:0000313" key="5">
    <source>
        <dbReference type="EMBL" id="HIR70193.1"/>
    </source>
</evidence>
<dbReference type="Gene3D" id="3.40.50.300">
    <property type="entry name" value="P-loop containing nucleotide triphosphate hydrolases"/>
    <property type="match status" value="1"/>
</dbReference>
<evidence type="ECO:0000256" key="3">
    <source>
        <dbReference type="ARBA" id="ARBA00022840"/>
    </source>
</evidence>
<dbReference type="GO" id="GO:0016887">
    <property type="term" value="F:ATP hydrolysis activity"/>
    <property type="evidence" value="ECO:0007669"/>
    <property type="project" value="InterPro"/>
</dbReference>
<feature type="domain" description="ABC transporter" evidence="4">
    <location>
        <begin position="3"/>
        <end position="245"/>
    </location>
</feature>
<dbReference type="InterPro" id="IPR003593">
    <property type="entry name" value="AAA+_ATPase"/>
</dbReference>
<protein>
    <submittedName>
        <fullName evidence="5">ABC transporter ATP-binding protein</fullName>
    </submittedName>
</protein>
<keyword evidence="2" id="KW-0547">Nucleotide-binding</keyword>
<keyword evidence="3 5" id="KW-0067">ATP-binding</keyword>
<dbReference type="CDD" id="cd03230">
    <property type="entry name" value="ABC_DR_subfamily_A"/>
    <property type="match status" value="1"/>
</dbReference>
<name>A0A9D1E8G3_9FIRM</name>
<dbReference type="PROSITE" id="PS50893">
    <property type="entry name" value="ABC_TRANSPORTER_2"/>
    <property type="match status" value="1"/>
</dbReference>
<proteinExistence type="predicted"/>
<comment type="caution">
    <text evidence="5">The sequence shown here is derived from an EMBL/GenBank/DDBJ whole genome shotgun (WGS) entry which is preliminary data.</text>
</comment>
<evidence type="ECO:0000259" key="4">
    <source>
        <dbReference type="PROSITE" id="PS50893"/>
    </source>
</evidence>
<evidence type="ECO:0000256" key="1">
    <source>
        <dbReference type="ARBA" id="ARBA00022448"/>
    </source>
</evidence>
<reference evidence="5" key="2">
    <citation type="journal article" date="2021" name="PeerJ">
        <title>Extensive microbial diversity within the chicken gut microbiome revealed by metagenomics and culture.</title>
        <authorList>
            <person name="Gilroy R."/>
            <person name="Ravi A."/>
            <person name="Getino M."/>
            <person name="Pursley I."/>
            <person name="Horton D.L."/>
            <person name="Alikhan N.F."/>
            <person name="Baker D."/>
            <person name="Gharbi K."/>
            <person name="Hall N."/>
            <person name="Watson M."/>
            <person name="Adriaenssens E.M."/>
            <person name="Foster-Nyarko E."/>
            <person name="Jarju S."/>
            <person name="Secka A."/>
            <person name="Antonio M."/>
            <person name="Oren A."/>
            <person name="Chaudhuri R.R."/>
            <person name="La Ragione R."/>
            <person name="Hildebrand F."/>
            <person name="Pallen M.J."/>
        </authorList>
    </citation>
    <scope>NUCLEOTIDE SEQUENCE</scope>
    <source>
        <strain evidence="5">ChiSjej5B23-6657</strain>
    </source>
</reference>
<evidence type="ECO:0000256" key="2">
    <source>
        <dbReference type="ARBA" id="ARBA00022741"/>
    </source>
</evidence>
<dbReference type="SUPFAM" id="SSF52540">
    <property type="entry name" value="P-loop containing nucleoside triphosphate hydrolases"/>
    <property type="match status" value="1"/>
</dbReference>
<dbReference type="SMART" id="SM00382">
    <property type="entry name" value="AAA"/>
    <property type="match status" value="1"/>
</dbReference>
<dbReference type="Pfam" id="PF00005">
    <property type="entry name" value="ABC_tran"/>
    <property type="match status" value="1"/>
</dbReference>
<dbReference type="InterPro" id="IPR051782">
    <property type="entry name" value="ABC_Transporter_VariousFunc"/>
</dbReference>
<dbReference type="AlphaFoldDB" id="A0A9D1E8G3"/>
<dbReference type="InterPro" id="IPR003439">
    <property type="entry name" value="ABC_transporter-like_ATP-bd"/>
</dbReference>
<gene>
    <name evidence="5" type="ORF">IAA55_02800</name>
</gene>
<dbReference type="PANTHER" id="PTHR42939">
    <property type="entry name" value="ABC TRANSPORTER ATP-BINDING PROTEIN ALBC-RELATED"/>
    <property type="match status" value="1"/>
</dbReference>
<evidence type="ECO:0000313" key="6">
    <source>
        <dbReference type="Proteomes" id="UP000823912"/>
    </source>
</evidence>
<accession>A0A9D1E8G3</accession>
<dbReference type="GO" id="GO:0005524">
    <property type="term" value="F:ATP binding"/>
    <property type="evidence" value="ECO:0007669"/>
    <property type="project" value="UniProtKB-KW"/>
</dbReference>
<dbReference type="PANTHER" id="PTHR42939:SF3">
    <property type="entry name" value="ABC TRANSPORTER ATP-BINDING COMPONENT"/>
    <property type="match status" value="1"/>
</dbReference>
<dbReference type="InterPro" id="IPR027417">
    <property type="entry name" value="P-loop_NTPase"/>
</dbReference>
<keyword evidence="1" id="KW-0813">Transport</keyword>
<reference evidence="5" key="1">
    <citation type="submission" date="2020-10" db="EMBL/GenBank/DDBJ databases">
        <authorList>
            <person name="Gilroy R."/>
        </authorList>
    </citation>
    <scope>NUCLEOTIDE SEQUENCE</scope>
    <source>
        <strain evidence="5">ChiSjej5B23-6657</strain>
    </source>
</reference>
<dbReference type="Proteomes" id="UP000823912">
    <property type="component" value="Unassembled WGS sequence"/>
</dbReference>
<organism evidence="5 6">
    <name type="scientific">Candidatus Pullilachnospira gallistercoris</name>
    <dbReference type="NCBI Taxonomy" id="2840911"/>
    <lineage>
        <taxon>Bacteria</taxon>
        <taxon>Bacillati</taxon>
        <taxon>Bacillota</taxon>
        <taxon>Clostridia</taxon>
        <taxon>Lachnospirales</taxon>
        <taxon>Lachnospiraceae</taxon>
        <taxon>Lachnospiraceae incertae sedis</taxon>
        <taxon>Candidatus Pullilachnospira</taxon>
    </lineage>
</organism>